<accession>A0A9P9IV03</accession>
<dbReference type="EMBL" id="JAGMUU010000017">
    <property type="protein sequence ID" value="KAH7134537.1"/>
    <property type="molecule type" value="Genomic_DNA"/>
</dbReference>
<dbReference type="AlphaFoldDB" id="A0A9P9IV03"/>
<organism evidence="1 2">
    <name type="scientific">Dactylonectria estremocensis</name>
    <dbReference type="NCBI Taxonomy" id="1079267"/>
    <lineage>
        <taxon>Eukaryota</taxon>
        <taxon>Fungi</taxon>
        <taxon>Dikarya</taxon>
        <taxon>Ascomycota</taxon>
        <taxon>Pezizomycotina</taxon>
        <taxon>Sordariomycetes</taxon>
        <taxon>Hypocreomycetidae</taxon>
        <taxon>Hypocreales</taxon>
        <taxon>Nectriaceae</taxon>
        <taxon>Dactylonectria</taxon>
    </lineage>
</organism>
<evidence type="ECO:0000313" key="2">
    <source>
        <dbReference type="Proteomes" id="UP000717696"/>
    </source>
</evidence>
<gene>
    <name evidence="1" type="ORF">B0J13DRAFT_528640</name>
</gene>
<reference evidence="1" key="1">
    <citation type="journal article" date="2021" name="Nat. Commun.">
        <title>Genetic determinants of endophytism in the Arabidopsis root mycobiome.</title>
        <authorList>
            <person name="Mesny F."/>
            <person name="Miyauchi S."/>
            <person name="Thiergart T."/>
            <person name="Pickel B."/>
            <person name="Atanasova L."/>
            <person name="Karlsson M."/>
            <person name="Huettel B."/>
            <person name="Barry K.W."/>
            <person name="Haridas S."/>
            <person name="Chen C."/>
            <person name="Bauer D."/>
            <person name="Andreopoulos W."/>
            <person name="Pangilinan J."/>
            <person name="LaButti K."/>
            <person name="Riley R."/>
            <person name="Lipzen A."/>
            <person name="Clum A."/>
            <person name="Drula E."/>
            <person name="Henrissat B."/>
            <person name="Kohler A."/>
            <person name="Grigoriev I.V."/>
            <person name="Martin F.M."/>
            <person name="Hacquard S."/>
        </authorList>
    </citation>
    <scope>NUCLEOTIDE SEQUENCE</scope>
    <source>
        <strain evidence="1">MPI-CAGE-AT-0021</strain>
    </source>
</reference>
<dbReference type="OrthoDB" id="3445803at2759"/>
<proteinExistence type="predicted"/>
<evidence type="ECO:0000313" key="1">
    <source>
        <dbReference type="EMBL" id="KAH7134537.1"/>
    </source>
</evidence>
<name>A0A9P9IV03_9HYPO</name>
<dbReference type="Proteomes" id="UP000717696">
    <property type="component" value="Unassembled WGS sequence"/>
</dbReference>
<keyword evidence="2" id="KW-1185">Reference proteome</keyword>
<sequence>MLCGSRLTSGTWDIRVTGLDAIGLPSAGTITIQAYQFNYVNGRFGNVAAPLNQGTYPHTYTGNELVFYEVLGVHFGKHRLYVWVVHPQSSGIKFFYTPLESDGLIKPCNESRKPLGVGSIKSQVLTETSANLNLVRTGDRLLVFWNGASCLTSSKGLFHFGYSTTINQDASVLDKIGWTDIKFEYERQLPTSDNTYNRSFLTVIVPSHYI</sequence>
<comment type="caution">
    <text evidence="1">The sequence shown here is derived from an EMBL/GenBank/DDBJ whole genome shotgun (WGS) entry which is preliminary data.</text>
</comment>
<protein>
    <submittedName>
        <fullName evidence="1">Uncharacterized protein</fullName>
    </submittedName>
</protein>